<feature type="region of interest" description="Disordered" evidence="3">
    <location>
        <begin position="418"/>
        <end position="458"/>
    </location>
</feature>
<gene>
    <name evidence="5" type="ORF">GLOTRDRAFT_138211</name>
</gene>
<dbReference type="STRING" id="670483.S7QAZ8"/>
<feature type="compositionally biased region" description="Polar residues" evidence="3">
    <location>
        <begin position="205"/>
        <end position="219"/>
    </location>
</feature>
<feature type="domain" description="Fork-head" evidence="4">
    <location>
        <begin position="304"/>
        <end position="412"/>
    </location>
</feature>
<feature type="compositionally biased region" description="Low complexity" evidence="3">
    <location>
        <begin position="515"/>
        <end position="535"/>
    </location>
</feature>
<dbReference type="Gene3D" id="1.10.10.10">
    <property type="entry name" value="Winged helix-like DNA-binding domain superfamily/Winged helix DNA-binding domain"/>
    <property type="match status" value="1"/>
</dbReference>
<name>S7QAZ8_GLOTA</name>
<dbReference type="PROSITE" id="PS50039">
    <property type="entry name" value="FORK_HEAD_3"/>
    <property type="match status" value="1"/>
</dbReference>
<accession>S7QAZ8</accession>
<dbReference type="RefSeq" id="XP_007865214.1">
    <property type="nucleotide sequence ID" value="XM_007867023.1"/>
</dbReference>
<feature type="DNA-binding region" description="Fork-head" evidence="2">
    <location>
        <begin position="304"/>
        <end position="412"/>
    </location>
</feature>
<dbReference type="HOGENOM" id="CLU_341631_0_0_1"/>
<feature type="compositionally biased region" description="Basic and acidic residues" evidence="3">
    <location>
        <begin position="157"/>
        <end position="184"/>
    </location>
</feature>
<feature type="compositionally biased region" description="Basic residues" evidence="3">
    <location>
        <begin position="128"/>
        <end position="139"/>
    </location>
</feature>
<dbReference type="GeneID" id="19303925"/>
<evidence type="ECO:0000259" key="4">
    <source>
        <dbReference type="PROSITE" id="PS50039"/>
    </source>
</evidence>
<evidence type="ECO:0000256" key="2">
    <source>
        <dbReference type="PROSITE-ProRule" id="PRU00089"/>
    </source>
</evidence>
<protein>
    <recommendedName>
        <fullName evidence="4">Fork-head domain-containing protein</fullName>
    </recommendedName>
</protein>
<dbReference type="InterPro" id="IPR036390">
    <property type="entry name" value="WH_DNA-bd_sf"/>
</dbReference>
<keyword evidence="1 2" id="KW-0238">DNA-binding</keyword>
<feature type="compositionally biased region" description="Low complexity" evidence="3">
    <location>
        <begin position="548"/>
        <end position="583"/>
    </location>
</feature>
<dbReference type="PROSITE" id="PS00657">
    <property type="entry name" value="FORK_HEAD_1"/>
    <property type="match status" value="1"/>
</dbReference>
<feature type="region of interest" description="Disordered" evidence="3">
    <location>
        <begin position="722"/>
        <end position="777"/>
    </location>
</feature>
<dbReference type="GO" id="GO:0000981">
    <property type="term" value="F:DNA-binding transcription factor activity, RNA polymerase II-specific"/>
    <property type="evidence" value="ECO:0007669"/>
    <property type="project" value="TreeGrafter"/>
</dbReference>
<keyword evidence="6" id="KW-1185">Reference proteome</keyword>
<dbReference type="InterPro" id="IPR018122">
    <property type="entry name" value="TF_fork_head_CS_1"/>
</dbReference>
<evidence type="ECO:0000313" key="5">
    <source>
        <dbReference type="EMBL" id="EPQ56492.1"/>
    </source>
</evidence>
<proteinExistence type="predicted"/>
<feature type="compositionally biased region" description="Basic and acidic residues" evidence="3">
    <location>
        <begin position="117"/>
        <end position="127"/>
    </location>
</feature>
<feature type="compositionally biased region" description="Polar residues" evidence="3">
    <location>
        <begin position="227"/>
        <end position="255"/>
    </location>
</feature>
<dbReference type="PRINTS" id="PR00053">
    <property type="entry name" value="FORKHEAD"/>
</dbReference>
<feature type="region of interest" description="Disordered" evidence="3">
    <location>
        <begin position="515"/>
        <end position="590"/>
    </location>
</feature>
<feature type="region of interest" description="Disordered" evidence="3">
    <location>
        <begin position="42"/>
        <end position="97"/>
    </location>
</feature>
<feature type="compositionally biased region" description="Basic and acidic residues" evidence="3">
    <location>
        <begin position="752"/>
        <end position="769"/>
    </location>
</feature>
<feature type="region of interest" description="Disordered" evidence="3">
    <location>
        <begin position="604"/>
        <end position="709"/>
    </location>
</feature>
<feature type="region of interest" description="Disordered" evidence="3">
    <location>
        <begin position="114"/>
        <end position="294"/>
    </location>
</feature>
<organism evidence="5 6">
    <name type="scientific">Gloeophyllum trabeum (strain ATCC 11539 / FP-39264 / Madison 617)</name>
    <name type="common">Brown rot fungus</name>
    <dbReference type="NCBI Taxonomy" id="670483"/>
    <lineage>
        <taxon>Eukaryota</taxon>
        <taxon>Fungi</taxon>
        <taxon>Dikarya</taxon>
        <taxon>Basidiomycota</taxon>
        <taxon>Agaricomycotina</taxon>
        <taxon>Agaricomycetes</taxon>
        <taxon>Gloeophyllales</taxon>
        <taxon>Gloeophyllaceae</taxon>
        <taxon>Gloeophyllum</taxon>
    </lineage>
</organism>
<dbReference type="Pfam" id="PF00250">
    <property type="entry name" value="Forkhead"/>
    <property type="match status" value="1"/>
</dbReference>
<dbReference type="GO" id="GO:0000978">
    <property type="term" value="F:RNA polymerase II cis-regulatory region sequence-specific DNA binding"/>
    <property type="evidence" value="ECO:0007669"/>
    <property type="project" value="TreeGrafter"/>
</dbReference>
<dbReference type="InterPro" id="IPR036388">
    <property type="entry name" value="WH-like_DNA-bd_sf"/>
</dbReference>
<dbReference type="InterPro" id="IPR050211">
    <property type="entry name" value="FOX_domain-containing"/>
</dbReference>
<evidence type="ECO:0000256" key="3">
    <source>
        <dbReference type="SAM" id="MobiDB-lite"/>
    </source>
</evidence>
<reference evidence="5 6" key="1">
    <citation type="journal article" date="2012" name="Science">
        <title>The Paleozoic origin of enzymatic lignin decomposition reconstructed from 31 fungal genomes.</title>
        <authorList>
            <person name="Floudas D."/>
            <person name="Binder M."/>
            <person name="Riley R."/>
            <person name="Barry K."/>
            <person name="Blanchette R.A."/>
            <person name="Henrissat B."/>
            <person name="Martinez A.T."/>
            <person name="Otillar R."/>
            <person name="Spatafora J.W."/>
            <person name="Yadav J.S."/>
            <person name="Aerts A."/>
            <person name="Benoit I."/>
            <person name="Boyd A."/>
            <person name="Carlson A."/>
            <person name="Copeland A."/>
            <person name="Coutinho P.M."/>
            <person name="de Vries R.P."/>
            <person name="Ferreira P."/>
            <person name="Findley K."/>
            <person name="Foster B."/>
            <person name="Gaskell J."/>
            <person name="Glotzer D."/>
            <person name="Gorecki P."/>
            <person name="Heitman J."/>
            <person name="Hesse C."/>
            <person name="Hori C."/>
            <person name="Igarashi K."/>
            <person name="Jurgens J.A."/>
            <person name="Kallen N."/>
            <person name="Kersten P."/>
            <person name="Kohler A."/>
            <person name="Kuees U."/>
            <person name="Kumar T.K.A."/>
            <person name="Kuo A."/>
            <person name="LaButti K."/>
            <person name="Larrondo L.F."/>
            <person name="Lindquist E."/>
            <person name="Ling A."/>
            <person name="Lombard V."/>
            <person name="Lucas S."/>
            <person name="Lundell T."/>
            <person name="Martin R."/>
            <person name="McLaughlin D.J."/>
            <person name="Morgenstern I."/>
            <person name="Morin E."/>
            <person name="Murat C."/>
            <person name="Nagy L.G."/>
            <person name="Nolan M."/>
            <person name="Ohm R.A."/>
            <person name="Patyshakuliyeva A."/>
            <person name="Rokas A."/>
            <person name="Ruiz-Duenas F.J."/>
            <person name="Sabat G."/>
            <person name="Salamov A."/>
            <person name="Samejima M."/>
            <person name="Schmutz J."/>
            <person name="Slot J.C."/>
            <person name="St John F."/>
            <person name="Stenlid J."/>
            <person name="Sun H."/>
            <person name="Sun S."/>
            <person name="Syed K."/>
            <person name="Tsang A."/>
            <person name="Wiebenga A."/>
            <person name="Young D."/>
            <person name="Pisabarro A."/>
            <person name="Eastwood D.C."/>
            <person name="Martin F."/>
            <person name="Cullen D."/>
            <person name="Grigoriev I.V."/>
            <person name="Hibbett D.S."/>
        </authorList>
    </citation>
    <scope>NUCLEOTIDE SEQUENCE [LARGE SCALE GENOMIC DNA]</scope>
    <source>
        <strain evidence="5 6">ATCC 11539</strain>
    </source>
</reference>
<feature type="compositionally biased region" description="Polar residues" evidence="3">
    <location>
        <begin position="691"/>
        <end position="709"/>
    </location>
</feature>
<feature type="compositionally biased region" description="Polar residues" evidence="3">
    <location>
        <begin position="145"/>
        <end position="156"/>
    </location>
</feature>
<dbReference type="PANTHER" id="PTHR11829:SF343">
    <property type="entry name" value="FORK-HEAD DOMAIN-CONTAINING PROTEIN"/>
    <property type="match status" value="1"/>
</dbReference>
<dbReference type="EMBL" id="KB469300">
    <property type="protein sequence ID" value="EPQ56492.1"/>
    <property type="molecule type" value="Genomic_DNA"/>
</dbReference>
<evidence type="ECO:0000313" key="6">
    <source>
        <dbReference type="Proteomes" id="UP000030669"/>
    </source>
</evidence>
<dbReference type="OrthoDB" id="5954824at2759"/>
<dbReference type="SUPFAM" id="SSF46785">
    <property type="entry name" value="Winged helix' DNA-binding domain"/>
    <property type="match status" value="1"/>
</dbReference>
<dbReference type="PANTHER" id="PTHR11829">
    <property type="entry name" value="FORKHEAD BOX PROTEIN"/>
    <property type="match status" value="1"/>
</dbReference>
<dbReference type="GO" id="GO:0005634">
    <property type="term" value="C:nucleus"/>
    <property type="evidence" value="ECO:0007669"/>
    <property type="project" value="UniProtKB-SubCell"/>
</dbReference>
<keyword evidence="2" id="KW-0539">Nucleus</keyword>
<comment type="subcellular location">
    <subcellularLocation>
        <location evidence="2">Nucleus</location>
    </subcellularLocation>
</comment>
<evidence type="ECO:0000256" key="1">
    <source>
        <dbReference type="ARBA" id="ARBA00023125"/>
    </source>
</evidence>
<sequence length="860" mass="94039">MADPPSSEPDSQAHIFQILQSLGMSRDDLARCTTEMRHFLASDTAPSTRAFSRDRSVSQEPRSTMAMPSLRSRSNSGANASLPRPHSPSPATPVKSEYVEPSLAARYSLVSLNLDAVMERKEKERSKQMRRVREKRRVHQPSPSPARSISLDSFMNTRDHARVPSPEPRRGSPEASRQLEESHHTPPHLRYYRVYEDHQPIHGHPTQNSEAGASSSSCVGSPELTRNRTFPTSSLPPVTPKRQSSYYRTTLPQSSPHRDAEASSSPVRIVNIVTSPAPMGSPPDESEYSSLPFKLPPGPYSPTKPTHSYAALIGQAILASPDHRLTLQEIYEYITIVYPHFKRGGGEQTWMNSIRHVLSTTAVFRKVSREVRDDNVRGGEAVVGKTKGRTLWAIWDDDLDCFKNGGFDKRFCKDMVNTSGKSKKRGAEDTCANSKHAKRARQLESGSASTSSSRAEMAHPQVVPISHTNPLFPPVPNRHSYATHQPYYQQVYPSGRQHRSAEVFFPPLPDYYQQIPSHPAARSAASSSSISRSSSYLDVDDSRPVSPPLSTTSSTVPELVSRNGTSSSSSPPLEEESQLSPVLGPRVVDDDEGSVRSFSVAPSVGSFSALDDGPGDVFGDLGPSINLRETDRKGKTVQRLPPVPDSPLSRPSAKKGKAKSQLRSYSPPASIFPRAGSPLILPQTPPRKKGPSTNILQSSPLRTPLSSKGLSMSPSFDLAHYKTHLEPPAPHPLPVSVIGEQPPTNEGTSSEARAEDSERELPHTPEKRSSSGSNLGVPFLSATPQRLVFPTTPNSSSPFRLTYEATLDPYNPASVLNEELSRLGTSATFDSPVGLYGRAARGLLYESPDAASPGRLTRYW</sequence>
<dbReference type="Proteomes" id="UP000030669">
    <property type="component" value="Unassembled WGS sequence"/>
</dbReference>
<dbReference type="OMA" id="TRIIKAP"/>
<dbReference type="CDD" id="cd00059">
    <property type="entry name" value="FH_FOX"/>
    <property type="match status" value="1"/>
</dbReference>
<dbReference type="KEGG" id="gtr:GLOTRDRAFT_138211"/>
<dbReference type="eggNOG" id="KOG2294">
    <property type="taxonomic scope" value="Eukaryota"/>
</dbReference>
<dbReference type="InterPro" id="IPR001766">
    <property type="entry name" value="Fork_head_dom"/>
</dbReference>
<dbReference type="AlphaFoldDB" id="S7QAZ8"/>
<dbReference type="SMART" id="SM00339">
    <property type="entry name" value="FH"/>
    <property type="match status" value="1"/>
</dbReference>